<dbReference type="Proteomes" id="UP001497482">
    <property type="component" value="Chromosome 10"/>
</dbReference>
<feature type="compositionally biased region" description="Basic and acidic residues" evidence="1">
    <location>
        <begin position="279"/>
        <end position="289"/>
    </location>
</feature>
<gene>
    <name evidence="3" type="ORF">KC01_LOCUS4017</name>
</gene>
<protein>
    <submittedName>
        <fullName evidence="3">Uncharacterized protein</fullName>
    </submittedName>
</protein>
<proteinExistence type="predicted"/>
<feature type="compositionally biased region" description="Basic and acidic residues" evidence="1">
    <location>
        <begin position="130"/>
        <end position="181"/>
    </location>
</feature>
<evidence type="ECO:0000313" key="4">
    <source>
        <dbReference type="Proteomes" id="UP001497482"/>
    </source>
</evidence>
<organism evidence="3 4">
    <name type="scientific">Knipowitschia caucasica</name>
    <name type="common">Caucasian dwarf goby</name>
    <name type="synonym">Pomatoschistus caucasicus</name>
    <dbReference type="NCBI Taxonomy" id="637954"/>
    <lineage>
        <taxon>Eukaryota</taxon>
        <taxon>Metazoa</taxon>
        <taxon>Chordata</taxon>
        <taxon>Craniata</taxon>
        <taxon>Vertebrata</taxon>
        <taxon>Euteleostomi</taxon>
        <taxon>Actinopterygii</taxon>
        <taxon>Neopterygii</taxon>
        <taxon>Teleostei</taxon>
        <taxon>Neoteleostei</taxon>
        <taxon>Acanthomorphata</taxon>
        <taxon>Gobiaria</taxon>
        <taxon>Gobiiformes</taxon>
        <taxon>Gobioidei</taxon>
        <taxon>Gobiidae</taxon>
        <taxon>Gobiinae</taxon>
        <taxon>Knipowitschia</taxon>
    </lineage>
</organism>
<keyword evidence="4" id="KW-1185">Reference proteome</keyword>
<accession>A0AAV2J7Z2</accession>
<reference evidence="3 4" key="1">
    <citation type="submission" date="2024-04" db="EMBL/GenBank/DDBJ databases">
        <authorList>
            <person name="Waldvogel A.-M."/>
            <person name="Schoenle A."/>
        </authorList>
    </citation>
    <scope>NUCLEOTIDE SEQUENCE [LARGE SCALE GENOMIC DNA]</scope>
</reference>
<feature type="chain" id="PRO_5043651636" evidence="2">
    <location>
        <begin position="19"/>
        <end position="357"/>
    </location>
</feature>
<dbReference type="AlphaFoldDB" id="A0AAV2J7Z2"/>
<evidence type="ECO:0000313" key="3">
    <source>
        <dbReference type="EMBL" id="CAL1571962.1"/>
    </source>
</evidence>
<feature type="compositionally biased region" description="Basic and acidic residues" evidence="1">
    <location>
        <begin position="190"/>
        <end position="214"/>
    </location>
</feature>
<sequence length="357" mass="38084">MLQVGLVLLVVLCRSTWSGAPCGDPEEEHPEECGGRALAGVLWPQQRGQGSQQEVGVPWERLVGAVAASVLVTFVVGFSAGALGRTHVLRCLHAVRRPTRQTQGPPVKPRRSFRPTSTVQPPIYLEIYDITDHNHSTKTEGGDRGGTETQGGDRAETETQGGDGRETETEGGGRRETERGGDGGLETCDITDHCAKTQGGEKRGAGVRAAERGESQGGTETGRERGAIREEGGAETKAEDRGSGGGIEGGFAEKEGMEEGGAEEEEDWEEEEQEEGEAEKEQSDADASRGRRVRVIRVYQYDEEGQRYPHLSGAPAPAPGPTVTPRSRSLSRLHAIMSAATEGPMGSEGAQTFETIP</sequence>
<evidence type="ECO:0000256" key="2">
    <source>
        <dbReference type="SAM" id="SignalP"/>
    </source>
</evidence>
<feature type="compositionally biased region" description="Acidic residues" evidence="1">
    <location>
        <begin position="258"/>
        <end position="278"/>
    </location>
</feature>
<feature type="region of interest" description="Disordered" evidence="1">
    <location>
        <begin position="97"/>
        <end position="326"/>
    </location>
</feature>
<feature type="signal peptide" evidence="2">
    <location>
        <begin position="1"/>
        <end position="18"/>
    </location>
</feature>
<feature type="compositionally biased region" description="Basic and acidic residues" evidence="1">
    <location>
        <begin position="221"/>
        <end position="242"/>
    </location>
</feature>
<evidence type="ECO:0000256" key="1">
    <source>
        <dbReference type="SAM" id="MobiDB-lite"/>
    </source>
</evidence>
<name>A0AAV2J7Z2_KNICA</name>
<dbReference type="EMBL" id="OZ035832">
    <property type="protein sequence ID" value="CAL1571962.1"/>
    <property type="molecule type" value="Genomic_DNA"/>
</dbReference>
<keyword evidence="2" id="KW-0732">Signal</keyword>